<feature type="compositionally biased region" description="Low complexity" evidence="1">
    <location>
        <begin position="1"/>
        <end position="10"/>
    </location>
</feature>
<reference evidence="3 4" key="1">
    <citation type="submission" date="2017-03" db="EMBL/GenBank/DDBJ databases">
        <title>WGS assembly of Porphyra umbilicalis.</title>
        <authorList>
            <person name="Brawley S.H."/>
            <person name="Blouin N.A."/>
            <person name="Ficko-Blean E."/>
            <person name="Wheeler G.L."/>
            <person name="Lohr M."/>
            <person name="Goodson H.V."/>
            <person name="Jenkins J.W."/>
            <person name="Blaby-Haas C.E."/>
            <person name="Helliwell K.E."/>
            <person name="Chan C."/>
            <person name="Marriage T."/>
            <person name="Bhattacharya D."/>
            <person name="Klein A.S."/>
            <person name="Badis Y."/>
            <person name="Brodie J."/>
            <person name="Cao Y."/>
            <person name="Collen J."/>
            <person name="Dittami S.M."/>
            <person name="Gachon C.M."/>
            <person name="Green B.R."/>
            <person name="Karpowicz S."/>
            <person name="Kim J.W."/>
            <person name="Kudahl U."/>
            <person name="Lin S."/>
            <person name="Michel G."/>
            <person name="Mittag M."/>
            <person name="Olson B.J."/>
            <person name="Pangilinan J."/>
            <person name="Peng Y."/>
            <person name="Qiu H."/>
            <person name="Shu S."/>
            <person name="Singer J.T."/>
            <person name="Smith A.G."/>
            <person name="Sprecher B.N."/>
            <person name="Wagner V."/>
            <person name="Wang W."/>
            <person name="Wang Z.-Y."/>
            <person name="Yan J."/>
            <person name="Yarish C."/>
            <person name="Zoeuner-Riek S."/>
            <person name="Zhuang Y."/>
            <person name="Zou Y."/>
            <person name="Lindquist E.A."/>
            <person name="Grimwood J."/>
            <person name="Barry K."/>
            <person name="Rokhsar D.S."/>
            <person name="Schmutz J."/>
            <person name="Stiller J.W."/>
            <person name="Grossman A.R."/>
            <person name="Prochnik S.E."/>
        </authorList>
    </citation>
    <scope>NUCLEOTIDE SEQUENCE [LARGE SCALE GENOMIC DNA]</scope>
    <source>
        <strain evidence="3">4086291</strain>
    </source>
</reference>
<protein>
    <submittedName>
        <fullName evidence="3">Uncharacterized protein</fullName>
    </submittedName>
</protein>
<name>A0A1X6P8Z4_PORUM</name>
<feature type="compositionally biased region" description="Low complexity" evidence="1">
    <location>
        <begin position="52"/>
        <end position="63"/>
    </location>
</feature>
<accession>A0A1X6P8Z4</accession>
<gene>
    <name evidence="3" type="ORF">BU14_0161s0015</name>
</gene>
<dbReference type="AlphaFoldDB" id="A0A1X6P8Z4"/>
<feature type="compositionally biased region" description="Low complexity" evidence="1">
    <location>
        <begin position="23"/>
        <end position="32"/>
    </location>
</feature>
<keyword evidence="2" id="KW-1133">Transmembrane helix</keyword>
<feature type="compositionally biased region" description="Pro residues" evidence="1">
    <location>
        <begin position="11"/>
        <end position="22"/>
    </location>
</feature>
<proteinExistence type="predicted"/>
<keyword evidence="4" id="KW-1185">Reference proteome</keyword>
<evidence type="ECO:0000313" key="3">
    <source>
        <dbReference type="EMBL" id="OSX77093.1"/>
    </source>
</evidence>
<feature type="transmembrane region" description="Helical" evidence="2">
    <location>
        <begin position="193"/>
        <end position="218"/>
    </location>
</feature>
<evidence type="ECO:0000256" key="1">
    <source>
        <dbReference type="SAM" id="MobiDB-lite"/>
    </source>
</evidence>
<keyword evidence="2" id="KW-0472">Membrane</keyword>
<keyword evidence="2" id="KW-0812">Transmembrane</keyword>
<dbReference type="EMBL" id="KV918846">
    <property type="protein sequence ID" value="OSX77093.1"/>
    <property type="molecule type" value="Genomic_DNA"/>
</dbReference>
<feature type="transmembrane region" description="Helical" evidence="2">
    <location>
        <begin position="156"/>
        <end position="181"/>
    </location>
</feature>
<evidence type="ECO:0000256" key="2">
    <source>
        <dbReference type="SAM" id="Phobius"/>
    </source>
</evidence>
<evidence type="ECO:0000313" key="4">
    <source>
        <dbReference type="Proteomes" id="UP000218209"/>
    </source>
</evidence>
<dbReference type="OrthoDB" id="5848at2759"/>
<organism evidence="3 4">
    <name type="scientific">Porphyra umbilicalis</name>
    <name type="common">Purple laver</name>
    <name type="synonym">Red alga</name>
    <dbReference type="NCBI Taxonomy" id="2786"/>
    <lineage>
        <taxon>Eukaryota</taxon>
        <taxon>Rhodophyta</taxon>
        <taxon>Bangiophyceae</taxon>
        <taxon>Bangiales</taxon>
        <taxon>Bangiaceae</taxon>
        <taxon>Porphyra</taxon>
    </lineage>
</organism>
<dbReference type="Proteomes" id="UP000218209">
    <property type="component" value="Unassembled WGS sequence"/>
</dbReference>
<feature type="region of interest" description="Disordered" evidence="1">
    <location>
        <begin position="1"/>
        <end position="63"/>
    </location>
</feature>
<sequence>MATAAAAFVAGPPPPRGAPPPARAAVVCKARPAGGGRAKRPAGGGRAKRRAGASAAAGTPPPADAAAALADAAAAPAAAPDAAAAASAAAAAAAAAAAGAGVAPGRPGESVESTLARDLAGFRTRQRRREGKDAAAAVEPEAESTLARVGKTVNTLLVADFFVVCFFLAWLVVALVPHFAYHNEVLLDAWLSLWTLVIQPLLGVLMLGTIVAGTLSYVQSKEEITTM</sequence>